<evidence type="ECO:0000256" key="2">
    <source>
        <dbReference type="ARBA" id="ARBA00022475"/>
    </source>
</evidence>
<dbReference type="PANTHER" id="PTHR35007:SF1">
    <property type="entry name" value="PILUS ASSEMBLY PROTEIN"/>
    <property type="match status" value="1"/>
</dbReference>
<dbReference type="GO" id="GO:0005886">
    <property type="term" value="C:plasma membrane"/>
    <property type="evidence" value="ECO:0007669"/>
    <property type="project" value="UniProtKB-SubCell"/>
</dbReference>
<dbReference type="InterPro" id="IPR018076">
    <property type="entry name" value="T2SS_GspF_dom"/>
</dbReference>
<evidence type="ECO:0000256" key="6">
    <source>
        <dbReference type="SAM" id="Phobius"/>
    </source>
</evidence>
<keyword evidence="2" id="KW-1003">Cell membrane</keyword>
<feature type="transmembrane region" description="Helical" evidence="6">
    <location>
        <begin position="6"/>
        <end position="25"/>
    </location>
</feature>
<feature type="transmembrane region" description="Helical" evidence="6">
    <location>
        <begin position="111"/>
        <end position="129"/>
    </location>
</feature>
<gene>
    <name evidence="8" type="ORF">BXY41_104155</name>
</gene>
<evidence type="ECO:0000313" key="9">
    <source>
        <dbReference type="Proteomes" id="UP000237749"/>
    </source>
</evidence>
<keyword evidence="5 6" id="KW-0472">Membrane</keyword>
<feature type="transmembrane region" description="Helical" evidence="6">
    <location>
        <begin position="283"/>
        <end position="303"/>
    </location>
</feature>
<protein>
    <submittedName>
        <fullName evidence="8">Tight adherence protein B</fullName>
    </submittedName>
</protein>
<evidence type="ECO:0000313" key="8">
    <source>
        <dbReference type="EMBL" id="PPK81354.1"/>
    </source>
</evidence>
<evidence type="ECO:0000256" key="5">
    <source>
        <dbReference type="ARBA" id="ARBA00023136"/>
    </source>
</evidence>
<keyword evidence="3 6" id="KW-0812">Transmembrane</keyword>
<evidence type="ECO:0000256" key="3">
    <source>
        <dbReference type="ARBA" id="ARBA00022692"/>
    </source>
</evidence>
<dbReference type="EMBL" id="PTJA01000004">
    <property type="protein sequence ID" value="PPK81354.1"/>
    <property type="molecule type" value="Genomic_DNA"/>
</dbReference>
<keyword evidence="9" id="KW-1185">Reference proteome</keyword>
<organism evidence="8 9">
    <name type="scientific">Lacrimispora xylanisolvens</name>
    <dbReference type="NCBI Taxonomy" id="384636"/>
    <lineage>
        <taxon>Bacteria</taxon>
        <taxon>Bacillati</taxon>
        <taxon>Bacillota</taxon>
        <taxon>Clostridia</taxon>
        <taxon>Lachnospirales</taxon>
        <taxon>Lachnospiraceae</taxon>
        <taxon>Lacrimispora</taxon>
    </lineage>
</organism>
<dbReference type="Gene3D" id="1.20.81.30">
    <property type="entry name" value="Type II secretion system (T2SS), domain F"/>
    <property type="match status" value="1"/>
</dbReference>
<feature type="domain" description="Type II secretion system protein GspF" evidence="7">
    <location>
        <begin position="144"/>
        <end position="268"/>
    </location>
</feature>
<evidence type="ECO:0000256" key="1">
    <source>
        <dbReference type="ARBA" id="ARBA00004651"/>
    </source>
</evidence>
<feature type="transmembrane region" description="Helical" evidence="6">
    <location>
        <begin position="85"/>
        <end position="105"/>
    </location>
</feature>
<dbReference type="RefSeq" id="WP_207657062.1">
    <property type="nucleotide sequence ID" value="NZ_PTJA01000004.1"/>
</dbReference>
<comment type="caution">
    <text evidence="8">The sequence shown here is derived from an EMBL/GenBank/DDBJ whole genome shotgun (WGS) entry which is preliminary data.</text>
</comment>
<dbReference type="Pfam" id="PF00482">
    <property type="entry name" value="T2SSF"/>
    <property type="match status" value="1"/>
</dbReference>
<name>A0A2S6HUC0_9FIRM</name>
<sequence>MEMVCLASAALFCYCAIEIILEFLLNKQLQINQRLSDLSEVKNETGVSSAGEEKKDRQLLRFIHISKKLKEEVSLSGIRLRPEEFIMIWFLLIFAPAMLLFAFAPNLIQCMGLFLIGLVVPPFFLKIAAAKQRSMFEAQLGDALMVLSNGLRAGFSFEQALENVSGDLADPIGGELNTIVRELKLGAELEQSFLIVADRMKSDDLKLLTTAVIIQQRVGGNLAEILDIISQTIRDRLTIKRTIKTLTAQGRITGQVIGALPVLLLLALSFANPEYISPLFSSLPGRFLLLLGGGMEIFGFLIINKIVDIKF</sequence>
<reference evidence="8 9" key="1">
    <citation type="submission" date="2018-02" db="EMBL/GenBank/DDBJ databases">
        <title>Genomic Encyclopedia of Archaeal and Bacterial Type Strains, Phase II (KMG-II): from individual species to whole genera.</title>
        <authorList>
            <person name="Goeker M."/>
        </authorList>
    </citation>
    <scope>NUCLEOTIDE SEQUENCE [LARGE SCALE GENOMIC DNA]</scope>
    <source>
        <strain evidence="8 9">DSM 3808</strain>
    </source>
</reference>
<dbReference type="InterPro" id="IPR042094">
    <property type="entry name" value="T2SS_GspF_sf"/>
</dbReference>
<evidence type="ECO:0000259" key="7">
    <source>
        <dbReference type="Pfam" id="PF00482"/>
    </source>
</evidence>
<proteinExistence type="predicted"/>
<dbReference type="PANTHER" id="PTHR35007">
    <property type="entry name" value="INTEGRAL MEMBRANE PROTEIN-RELATED"/>
    <property type="match status" value="1"/>
</dbReference>
<feature type="transmembrane region" description="Helical" evidence="6">
    <location>
        <begin position="252"/>
        <end position="271"/>
    </location>
</feature>
<accession>A0A2S6HUC0</accession>
<keyword evidence="4 6" id="KW-1133">Transmembrane helix</keyword>
<dbReference type="Proteomes" id="UP000237749">
    <property type="component" value="Unassembled WGS sequence"/>
</dbReference>
<evidence type="ECO:0000256" key="4">
    <source>
        <dbReference type="ARBA" id="ARBA00022989"/>
    </source>
</evidence>
<comment type="subcellular location">
    <subcellularLocation>
        <location evidence="1">Cell membrane</location>
        <topology evidence="1">Multi-pass membrane protein</topology>
    </subcellularLocation>
</comment>
<dbReference type="AlphaFoldDB" id="A0A2S6HUC0"/>